<reference evidence="2" key="1">
    <citation type="journal article" date="2014" name="Int. J. Syst. Evol. Microbiol.">
        <title>Complete genome of a new Firmicutes species belonging to the dominant human colonic microbiota ('Ruminococcus bicirculans') reveals two chromosomes and a selective capacity to utilize plant glucans.</title>
        <authorList>
            <consortium name="NISC Comparative Sequencing Program"/>
            <person name="Wegmann U."/>
            <person name="Louis P."/>
            <person name="Goesmann A."/>
            <person name="Henrissat B."/>
            <person name="Duncan S.H."/>
            <person name="Flint H.J."/>
        </authorList>
    </citation>
    <scope>NUCLEOTIDE SEQUENCE</scope>
    <source>
        <strain evidence="2">NBRC 103408</strain>
    </source>
</reference>
<dbReference type="Pfam" id="PF07238">
    <property type="entry name" value="PilZ"/>
    <property type="match status" value="1"/>
</dbReference>
<dbReference type="RefSeq" id="WP_169559414.1">
    <property type="nucleotide sequence ID" value="NZ_BSNF01000001.1"/>
</dbReference>
<evidence type="ECO:0000313" key="3">
    <source>
        <dbReference type="Proteomes" id="UP001161409"/>
    </source>
</evidence>
<reference evidence="2" key="2">
    <citation type="submission" date="2023-01" db="EMBL/GenBank/DDBJ databases">
        <title>Draft genome sequence of Sneathiella chinensis strain NBRC 103408.</title>
        <authorList>
            <person name="Sun Q."/>
            <person name="Mori K."/>
        </authorList>
    </citation>
    <scope>NUCLEOTIDE SEQUENCE</scope>
    <source>
        <strain evidence="2">NBRC 103408</strain>
    </source>
</reference>
<sequence>MTIGPDIKGLLDELEARQAAVEAAATDTAPYSENRRYRRSRVVWEARLKMSLQDVTLRSRITEVKGVVRDVSANGARVDLFGELDLEADLEMILPSIATFPCKAVWAKGQQVGLQFKDSPDQVYQAISRVFTGFK</sequence>
<name>A0ABQ5U241_9PROT</name>
<proteinExistence type="predicted"/>
<dbReference type="Gene3D" id="2.40.10.220">
    <property type="entry name" value="predicted glycosyltransferase like domains"/>
    <property type="match status" value="1"/>
</dbReference>
<organism evidence="2 3">
    <name type="scientific">Sneathiella chinensis</name>
    <dbReference type="NCBI Taxonomy" id="349750"/>
    <lineage>
        <taxon>Bacteria</taxon>
        <taxon>Pseudomonadati</taxon>
        <taxon>Pseudomonadota</taxon>
        <taxon>Alphaproteobacteria</taxon>
        <taxon>Sneathiellales</taxon>
        <taxon>Sneathiellaceae</taxon>
        <taxon>Sneathiella</taxon>
    </lineage>
</organism>
<comment type="caution">
    <text evidence="2">The sequence shown here is derived from an EMBL/GenBank/DDBJ whole genome shotgun (WGS) entry which is preliminary data.</text>
</comment>
<dbReference type="EMBL" id="BSNF01000001">
    <property type="protein sequence ID" value="GLQ05412.1"/>
    <property type="molecule type" value="Genomic_DNA"/>
</dbReference>
<keyword evidence="3" id="KW-1185">Reference proteome</keyword>
<feature type="domain" description="PilZ" evidence="1">
    <location>
        <begin position="35"/>
        <end position="129"/>
    </location>
</feature>
<gene>
    <name evidence="2" type="ORF">GCM10007924_06330</name>
</gene>
<dbReference type="InterPro" id="IPR009875">
    <property type="entry name" value="PilZ_domain"/>
</dbReference>
<protein>
    <recommendedName>
        <fullName evidence="1">PilZ domain-containing protein</fullName>
    </recommendedName>
</protein>
<dbReference type="SUPFAM" id="SSF141371">
    <property type="entry name" value="PilZ domain-like"/>
    <property type="match status" value="1"/>
</dbReference>
<accession>A0ABQ5U241</accession>
<evidence type="ECO:0000259" key="1">
    <source>
        <dbReference type="Pfam" id="PF07238"/>
    </source>
</evidence>
<evidence type="ECO:0000313" key="2">
    <source>
        <dbReference type="EMBL" id="GLQ05412.1"/>
    </source>
</evidence>
<dbReference type="Proteomes" id="UP001161409">
    <property type="component" value="Unassembled WGS sequence"/>
</dbReference>